<accession>A0A200R1I7</accession>
<gene>
    <name evidence="1" type="ORF">BVC80_1543g7</name>
</gene>
<evidence type="ECO:0000313" key="2">
    <source>
        <dbReference type="Proteomes" id="UP000195402"/>
    </source>
</evidence>
<evidence type="ECO:0000313" key="1">
    <source>
        <dbReference type="EMBL" id="OVA16577.1"/>
    </source>
</evidence>
<comment type="caution">
    <text evidence="1">The sequence shown here is derived from an EMBL/GenBank/DDBJ whole genome shotgun (WGS) entry which is preliminary data.</text>
</comment>
<dbReference type="InParanoid" id="A0A200R1I7"/>
<organism evidence="1 2">
    <name type="scientific">Macleaya cordata</name>
    <name type="common">Five-seeded plume-poppy</name>
    <name type="synonym">Bocconia cordata</name>
    <dbReference type="NCBI Taxonomy" id="56857"/>
    <lineage>
        <taxon>Eukaryota</taxon>
        <taxon>Viridiplantae</taxon>
        <taxon>Streptophyta</taxon>
        <taxon>Embryophyta</taxon>
        <taxon>Tracheophyta</taxon>
        <taxon>Spermatophyta</taxon>
        <taxon>Magnoliopsida</taxon>
        <taxon>Ranunculales</taxon>
        <taxon>Papaveraceae</taxon>
        <taxon>Papaveroideae</taxon>
        <taxon>Macleaya</taxon>
    </lineage>
</organism>
<dbReference type="Proteomes" id="UP000195402">
    <property type="component" value="Unassembled WGS sequence"/>
</dbReference>
<sequence length="105" mass="12046">MMMKQRKAAAGSSSSSSSNKLYNWAVIPCAGKSSLRTESRKDIQDILKTKLATIHEESEIIMCLDDGDDLNQLKDHHHHHPKRRPFRITDVYVHFVIRFASKARL</sequence>
<reference evidence="1 2" key="1">
    <citation type="journal article" date="2017" name="Mol. Plant">
        <title>The Genome of Medicinal Plant Macleaya cordata Provides New Insights into Benzylisoquinoline Alkaloids Metabolism.</title>
        <authorList>
            <person name="Liu X."/>
            <person name="Liu Y."/>
            <person name="Huang P."/>
            <person name="Ma Y."/>
            <person name="Qing Z."/>
            <person name="Tang Q."/>
            <person name="Cao H."/>
            <person name="Cheng P."/>
            <person name="Zheng Y."/>
            <person name="Yuan Z."/>
            <person name="Zhou Y."/>
            <person name="Liu J."/>
            <person name="Tang Z."/>
            <person name="Zhuo Y."/>
            <person name="Zhang Y."/>
            <person name="Yu L."/>
            <person name="Huang J."/>
            <person name="Yang P."/>
            <person name="Peng Q."/>
            <person name="Zhang J."/>
            <person name="Jiang W."/>
            <person name="Zhang Z."/>
            <person name="Lin K."/>
            <person name="Ro D.K."/>
            <person name="Chen X."/>
            <person name="Xiong X."/>
            <person name="Shang Y."/>
            <person name="Huang S."/>
            <person name="Zeng J."/>
        </authorList>
    </citation>
    <scope>NUCLEOTIDE SEQUENCE [LARGE SCALE GENOMIC DNA]</scope>
    <source>
        <strain evidence="2">cv. BLH2017</strain>
        <tissue evidence="1">Root</tissue>
    </source>
</reference>
<keyword evidence="2" id="KW-1185">Reference proteome</keyword>
<dbReference type="AlphaFoldDB" id="A0A200R1I7"/>
<protein>
    <submittedName>
        <fullName evidence="1">Uncharacterized protein</fullName>
    </submittedName>
</protein>
<name>A0A200R1I7_MACCD</name>
<proteinExistence type="predicted"/>
<dbReference type="OrthoDB" id="1936426at2759"/>
<dbReference type="EMBL" id="MVGT01000481">
    <property type="protein sequence ID" value="OVA16577.1"/>
    <property type="molecule type" value="Genomic_DNA"/>
</dbReference>